<evidence type="ECO:0000313" key="1">
    <source>
        <dbReference type="EMBL" id="NMP03422.1"/>
    </source>
</evidence>
<dbReference type="Proteomes" id="UP000549590">
    <property type="component" value="Unassembled WGS sequence"/>
</dbReference>
<name>A0AAP6Y3D6_9GAMM</name>
<evidence type="ECO:0008006" key="3">
    <source>
        <dbReference type="Google" id="ProtNLM"/>
    </source>
</evidence>
<dbReference type="EMBL" id="JABBYB010000006">
    <property type="protein sequence ID" value="NMP03422.1"/>
    <property type="molecule type" value="Genomic_DNA"/>
</dbReference>
<proteinExistence type="predicted"/>
<reference evidence="1 2" key="1">
    <citation type="submission" date="2020-04" db="EMBL/GenBank/DDBJ databases">
        <title>Genome sequencing and assembly of Pseudoalteromonas arctica.</title>
        <authorList>
            <person name="Cook G.M."/>
        </authorList>
    </citation>
    <scope>NUCLEOTIDE SEQUENCE [LARGE SCALE GENOMIC DNA]</scope>
    <source>
        <strain evidence="1 2">NEC-BIFX-2020_001</strain>
    </source>
</reference>
<comment type="caution">
    <text evidence="1">The sequence shown here is derived from an EMBL/GenBank/DDBJ whole genome shotgun (WGS) entry which is preliminary data.</text>
</comment>
<evidence type="ECO:0000313" key="2">
    <source>
        <dbReference type="Proteomes" id="UP000549590"/>
    </source>
</evidence>
<gene>
    <name evidence="1" type="ORF">HHE94_11990</name>
</gene>
<dbReference type="RefSeq" id="WP_169044504.1">
    <property type="nucleotide sequence ID" value="NZ_JABBYB010000006.1"/>
</dbReference>
<accession>A0AAP6Y3D6</accession>
<protein>
    <recommendedName>
        <fullName evidence="3">Orphan protein</fullName>
    </recommendedName>
</protein>
<organism evidence="1 2">
    <name type="scientific">Pseudoalteromonas arctica</name>
    <dbReference type="NCBI Taxonomy" id="394751"/>
    <lineage>
        <taxon>Bacteria</taxon>
        <taxon>Pseudomonadati</taxon>
        <taxon>Pseudomonadota</taxon>
        <taxon>Gammaproteobacteria</taxon>
        <taxon>Alteromonadales</taxon>
        <taxon>Pseudoalteromonadaceae</taxon>
        <taxon>Pseudoalteromonas</taxon>
    </lineage>
</organism>
<sequence>MDLYASSQQSTCFPERIQTLLDKIELSVNDNNAIEAQSSLNTLNIEIRKWCESSEPPNTEQLQVIQLQISTILVIANNIKNESSKAIINHKKSGRAIKAYKAT</sequence>
<dbReference type="AlphaFoldDB" id="A0AAP6Y3D6"/>